<gene>
    <name evidence="14" type="ORF">FKV23_04070</name>
</gene>
<evidence type="ECO:0000256" key="10">
    <source>
        <dbReference type="ARBA" id="ARBA00048540"/>
    </source>
</evidence>
<dbReference type="GO" id="GO:0046872">
    <property type="term" value="F:metal ion binding"/>
    <property type="evidence" value="ECO:0007669"/>
    <property type="project" value="UniProtKB-UniRule"/>
</dbReference>
<dbReference type="InterPro" id="IPR024932">
    <property type="entry name" value="ApbE"/>
</dbReference>
<evidence type="ECO:0000256" key="5">
    <source>
        <dbReference type="ARBA" id="ARBA00022679"/>
    </source>
</evidence>
<dbReference type="Proteomes" id="UP000317199">
    <property type="component" value="Chromosome"/>
</dbReference>
<evidence type="ECO:0000313" key="14">
    <source>
        <dbReference type="EMBL" id="QDH69367.1"/>
    </source>
</evidence>
<evidence type="ECO:0000256" key="3">
    <source>
        <dbReference type="ARBA" id="ARBA00016337"/>
    </source>
</evidence>
<organism evidence="14 15">
    <name type="scientific">Marilutibacter alkalisoli</name>
    <dbReference type="NCBI Taxonomy" id="2591633"/>
    <lineage>
        <taxon>Bacteria</taxon>
        <taxon>Pseudomonadati</taxon>
        <taxon>Pseudomonadota</taxon>
        <taxon>Gammaproteobacteria</taxon>
        <taxon>Lysobacterales</taxon>
        <taxon>Lysobacteraceae</taxon>
        <taxon>Marilutibacter</taxon>
    </lineage>
</organism>
<dbReference type="PANTHER" id="PTHR30040:SF2">
    <property type="entry name" value="FAD:PROTEIN FMN TRANSFERASE"/>
    <property type="match status" value="1"/>
</dbReference>
<evidence type="ECO:0000256" key="6">
    <source>
        <dbReference type="ARBA" id="ARBA00022723"/>
    </source>
</evidence>
<keyword evidence="7 11" id="KW-0274">FAD</keyword>
<comment type="similarity">
    <text evidence="1 11">Belongs to the ApbE family.</text>
</comment>
<dbReference type="AlphaFoldDB" id="A0A514BPQ3"/>
<dbReference type="PANTHER" id="PTHR30040">
    <property type="entry name" value="THIAMINE BIOSYNTHESIS LIPOPROTEIN APBE"/>
    <property type="match status" value="1"/>
</dbReference>
<reference evidence="14 15" key="1">
    <citation type="submission" date="2019-06" db="EMBL/GenBank/DDBJ databases">
        <title>Lysobacter alkalisoli sp. nov. isolated from saline-alkali soil.</title>
        <authorList>
            <person name="Sun J.-Q."/>
            <person name="Xu L."/>
        </authorList>
    </citation>
    <scope>NUCLEOTIDE SEQUENCE [LARGE SCALE GENOMIC DNA]</scope>
    <source>
        <strain evidence="14 15">SJ-36</strain>
    </source>
</reference>
<evidence type="ECO:0000256" key="9">
    <source>
        <dbReference type="ARBA" id="ARBA00031306"/>
    </source>
</evidence>
<dbReference type="OrthoDB" id="9778595at2"/>
<feature type="region of interest" description="Disordered" evidence="13">
    <location>
        <begin position="235"/>
        <end position="255"/>
    </location>
</feature>
<protein>
    <recommendedName>
        <fullName evidence="3 11">FAD:protein FMN transferase</fullName>
        <ecNumber evidence="2 11">2.7.1.180</ecNumber>
    </recommendedName>
    <alternativeName>
        <fullName evidence="9 11">Flavin transferase</fullName>
    </alternativeName>
</protein>
<comment type="cofactor">
    <cofactor evidence="12">
        <name>Mg(2+)</name>
        <dbReference type="ChEBI" id="CHEBI:18420"/>
    </cofactor>
    <cofactor evidence="12">
        <name>Mn(2+)</name>
        <dbReference type="ChEBI" id="CHEBI:29035"/>
    </cofactor>
    <text evidence="12">Magnesium. Can also use manganese.</text>
</comment>
<evidence type="ECO:0000256" key="13">
    <source>
        <dbReference type="SAM" id="MobiDB-lite"/>
    </source>
</evidence>
<keyword evidence="4 11" id="KW-0285">Flavoprotein</keyword>
<evidence type="ECO:0000256" key="11">
    <source>
        <dbReference type="PIRNR" id="PIRNR006268"/>
    </source>
</evidence>
<evidence type="ECO:0000256" key="12">
    <source>
        <dbReference type="PIRSR" id="PIRSR006268-2"/>
    </source>
</evidence>
<evidence type="ECO:0000256" key="7">
    <source>
        <dbReference type="ARBA" id="ARBA00022827"/>
    </source>
</evidence>
<feature type="compositionally biased region" description="Basic and acidic residues" evidence="13">
    <location>
        <begin position="238"/>
        <end position="255"/>
    </location>
</feature>
<proteinExistence type="inferred from homology"/>
<feature type="binding site" evidence="12">
    <location>
        <position position="273"/>
    </location>
    <ligand>
        <name>Mg(2+)</name>
        <dbReference type="ChEBI" id="CHEBI:18420"/>
    </ligand>
</feature>
<evidence type="ECO:0000313" key="15">
    <source>
        <dbReference type="Proteomes" id="UP000317199"/>
    </source>
</evidence>
<evidence type="ECO:0000256" key="2">
    <source>
        <dbReference type="ARBA" id="ARBA00011955"/>
    </source>
</evidence>
<dbReference type="KEGG" id="lyj:FKV23_04070"/>
<keyword evidence="15" id="KW-1185">Reference proteome</keyword>
<dbReference type="Pfam" id="PF02424">
    <property type="entry name" value="ApbE"/>
    <property type="match status" value="1"/>
</dbReference>
<feature type="binding site" evidence="12">
    <location>
        <position position="277"/>
    </location>
    <ligand>
        <name>Mg(2+)</name>
        <dbReference type="ChEBI" id="CHEBI:18420"/>
    </ligand>
</feature>
<dbReference type="Gene3D" id="3.10.520.10">
    <property type="entry name" value="ApbE-like domains"/>
    <property type="match status" value="1"/>
</dbReference>
<dbReference type="PIRSF" id="PIRSF006268">
    <property type="entry name" value="ApbE"/>
    <property type="match status" value="1"/>
</dbReference>
<dbReference type="SUPFAM" id="SSF143631">
    <property type="entry name" value="ApbE-like"/>
    <property type="match status" value="1"/>
</dbReference>
<comment type="catalytic activity">
    <reaction evidence="10 11">
        <text>L-threonyl-[protein] + FAD = FMN-L-threonyl-[protein] + AMP + H(+)</text>
        <dbReference type="Rhea" id="RHEA:36847"/>
        <dbReference type="Rhea" id="RHEA-COMP:11060"/>
        <dbReference type="Rhea" id="RHEA-COMP:11061"/>
        <dbReference type="ChEBI" id="CHEBI:15378"/>
        <dbReference type="ChEBI" id="CHEBI:30013"/>
        <dbReference type="ChEBI" id="CHEBI:57692"/>
        <dbReference type="ChEBI" id="CHEBI:74257"/>
        <dbReference type="ChEBI" id="CHEBI:456215"/>
        <dbReference type="EC" id="2.7.1.180"/>
    </reaction>
</comment>
<accession>A0A514BPQ3</accession>
<evidence type="ECO:0000256" key="1">
    <source>
        <dbReference type="ARBA" id="ARBA00008282"/>
    </source>
</evidence>
<dbReference type="RefSeq" id="WP_141622709.1">
    <property type="nucleotide sequence ID" value="NZ_CP041242.1"/>
</dbReference>
<keyword evidence="6 11" id="KW-0479">Metal-binding</keyword>
<evidence type="ECO:0000256" key="8">
    <source>
        <dbReference type="ARBA" id="ARBA00022842"/>
    </source>
</evidence>
<keyword evidence="8 11" id="KW-0460">Magnesium</keyword>
<dbReference type="InterPro" id="IPR003374">
    <property type="entry name" value="ApbE-like_sf"/>
</dbReference>
<evidence type="ECO:0000256" key="4">
    <source>
        <dbReference type="ARBA" id="ARBA00022630"/>
    </source>
</evidence>
<dbReference type="EMBL" id="CP041242">
    <property type="protein sequence ID" value="QDH69367.1"/>
    <property type="molecule type" value="Genomic_DNA"/>
</dbReference>
<dbReference type="EC" id="2.7.1.180" evidence="2 11"/>
<dbReference type="GO" id="GO:0016740">
    <property type="term" value="F:transferase activity"/>
    <property type="evidence" value="ECO:0007669"/>
    <property type="project" value="UniProtKB-UniRule"/>
</dbReference>
<sequence length="322" mass="33791">MNAITAQSPAPATLGGESMGTTWSVKLAAPPGANLHALHHGIQSVLDDVVAQMSNWEPDSDLARYNAARAGSWHALTDGFWRVLQAALEIAAASDGAFDPTVGALADTWGFGPSRRIDTSATALEAARSHMGWRRIELDAANHRALQPGGVRLDLCAIAKGHAVDAVAEHLRARGIANALVEVGGELSGYGRRPDGTPWRVLVEAWTGDEDGSAEPRVLALDGLAVATSGERWHHHQHDGIRASHTLDPRSGKPARDAPVAVTVVASDAMHADGWATALTVLGIHTGYELACARGLAARFIAPATDGHAERMTPAFNALLDG</sequence>
<name>A0A514BPQ3_9GAMM</name>
<feature type="binding site" evidence="12">
    <location>
        <position position="157"/>
    </location>
    <ligand>
        <name>Mg(2+)</name>
        <dbReference type="ChEBI" id="CHEBI:18420"/>
    </ligand>
</feature>
<keyword evidence="5 11" id="KW-0808">Transferase</keyword>